<dbReference type="Gene3D" id="3.40.30.10">
    <property type="entry name" value="Glutaredoxin"/>
    <property type="match status" value="1"/>
</dbReference>
<keyword evidence="2" id="KW-1185">Reference proteome</keyword>
<evidence type="ECO:0000313" key="2">
    <source>
        <dbReference type="Proteomes" id="UP001383192"/>
    </source>
</evidence>
<dbReference type="Proteomes" id="UP001383192">
    <property type="component" value="Unassembled WGS sequence"/>
</dbReference>
<dbReference type="Pfam" id="PF06999">
    <property type="entry name" value="Suc_Fer-like"/>
    <property type="match status" value="1"/>
</dbReference>
<dbReference type="SUPFAM" id="SSF52833">
    <property type="entry name" value="Thioredoxin-like"/>
    <property type="match status" value="1"/>
</dbReference>
<dbReference type="PANTHER" id="PTHR31902:SF14">
    <property type="entry name" value="ACTIN PATCHES DISTAL PROTEIN 1"/>
    <property type="match status" value="1"/>
</dbReference>
<dbReference type="InterPro" id="IPR009737">
    <property type="entry name" value="Aim32/Apd1-like"/>
</dbReference>
<comment type="caution">
    <text evidence="1">The sequence shown here is derived from an EMBL/GenBank/DDBJ whole genome shotgun (WGS) entry which is preliminary data.</text>
</comment>
<dbReference type="InterPro" id="IPR036249">
    <property type="entry name" value="Thioredoxin-like_sf"/>
</dbReference>
<name>A0AAW0E8Y3_9AGAR</name>
<dbReference type="CDD" id="cd03062">
    <property type="entry name" value="TRX_Fd_Sucrase"/>
    <property type="match status" value="1"/>
</dbReference>
<evidence type="ECO:0000313" key="1">
    <source>
        <dbReference type="EMBL" id="KAK7060322.1"/>
    </source>
</evidence>
<dbReference type="EMBL" id="JAYKXP010000003">
    <property type="protein sequence ID" value="KAK7060322.1"/>
    <property type="molecule type" value="Genomic_DNA"/>
</dbReference>
<accession>A0AAW0E8Y3</accession>
<protein>
    <submittedName>
        <fullName evidence="1">Uncharacterized protein</fullName>
    </submittedName>
</protein>
<dbReference type="AlphaFoldDB" id="A0AAW0E8Y3"/>
<reference evidence="1 2" key="1">
    <citation type="submission" date="2024-01" db="EMBL/GenBank/DDBJ databases">
        <title>A draft genome for a cacao thread blight-causing isolate of Paramarasmius palmivorus.</title>
        <authorList>
            <person name="Baruah I.K."/>
            <person name="Bukari Y."/>
            <person name="Amoako-Attah I."/>
            <person name="Meinhardt L.W."/>
            <person name="Bailey B.A."/>
            <person name="Cohen S.P."/>
        </authorList>
    </citation>
    <scope>NUCLEOTIDE SEQUENCE [LARGE SCALE GENOMIC DNA]</scope>
    <source>
        <strain evidence="1 2">GH-12</strain>
    </source>
</reference>
<organism evidence="1 2">
    <name type="scientific">Paramarasmius palmivorus</name>
    <dbReference type="NCBI Taxonomy" id="297713"/>
    <lineage>
        <taxon>Eukaryota</taxon>
        <taxon>Fungi</taxon>
        <taxon>Dikarya</taxon>
        <taxon>Basidiomycota</taxon>
        <taxon>Agaricomycotina</taxon>
        <taxon>Agaricomycetes</taxon>
        <taxon>Agaricomycetidae</taxon>
        <taxon>Agaricales</taxon>
        <taxon>Marasmiineae</taxon>
        <taxon>Marasmiaceae</taxon>
        <taxon>Paramarasmius</taxon>
    </lineage>
</organism>
<gene>
    <name evidence="1" type="ORF">VNI00_001087</name>
</gene>
<dbReference type="PANTHER" id="PTHR31902">
    <property type="entry name" value="ACTIN PATCHES DISTAL PROTEIN 1"/>
    <property type="match status" value="1"/>
</dbReference>
<sequence length="316" mass="34437">MHTLRRFKATVLGHDTSVDSIKAQLGQGGIPITEADCRSCSDPCEEGHEPYPGRFDVDMETQMLGSVKPYHRQVLSPHISTTCIQSASTPIPPPPSSDKPLVPISGVFTPSDSSKLAILNGSHHSLSDNPDVDTILVFPDYKIISEVPRSLEGAQAFWNYLSTPDSEKGAGTLKSWVIPYSCVILLCSHKRRDNRCSIAAAKLGHAFTHSLEHSGWTVDTEIEHPTQESPGPEDLQQLATQKKALLLRNSHTGGHKFAGNCIIYTPQGSGIWYGRVTTHEVDAIVSQTIEKGLILPPLLRGGINIARPGCKSLHDW</sequence>
<proteinExistence type="predicted"/>